<dbReference type="EMBL" id="UYJE01004019">
    <property type="protein sequence ID" value="VDI24343.1"/>
    <property type="molecule type" value="Genomic_DNA"/>
</dbReference>
<sequence length="91" mass="10464">MCNVRIDVNKSRKIYIGYKSAHGIVSVKSLLTSINVIEAPDIIDKTKVKKLEGESQVINRYEQHNKQQSQVINRYEQQNKQLGSHGLSRLR</sequence>
<evidence type="ECO:0000313" key="2">
    <source>
        <dbReference type="Proteomes" id="UP000596742"/>
    </source>
</evidence>
<comment type="caution">
    <text evidence="1">The sequence shown here is derived from an EMBL/GenBank/DDBJ whole genome shotgun (WGS) entry which is preliminary data.</text>
</comment>
<protein>
    <submittedName>
        <fullName evidence="1">Uncharacterized protein</fullName>
    </submittedName>
</protein>
<gene>
    <name evidence="1" type="ORF">MGAL_10B078317</name>
</gene>
<keyword evidence="2" id="KW-1185">Reference proteome</keyword>
<organism evidence="1 2">
    <name type="scientific">Mytilus galloprovincialis</name>
    <name type="common">Mediterranean mussel</name>
    <dbReference type="NCBI Taxonomy" id="29158"/>
    <lineage>
        <taxon>Eukaryota</taxon>
        <taxon>Metazoa</taxon>
        <taxon>Spiralia</taxon>
        <taxon>Lophotrochozoa</taxon>
        <taxon>Mollusca</taxon>
        <taxon>Bivalvia</taxon>
        <taxon>Autobranchia</taxon>
        <taxon>Pteriomorphia</taxon>
        <taxon>Mytilida</taxon>
        <taxon>Mytiloidea</taxon>
        <taxon>Mytilidae</taxon>
        <taxon>Mytilinae</taxon>
        <taxon>Mytilus</taxon>
    </lineage>
</organism>
<accession>A0A8B6DU26</accession>
<name>A0A8B6DU26_MYTGA</name>
<proteinExistence type="predicted"/>
<dbReference type="Proteomes" id="UP000596742">
    <property type="component" value="Unassembled WGS sequence"/>
</dbReference>
<reference evidence="1" key="1">
    <citation type="submission" date="2018-11" db="EMBL/GenBank/DDBJ databases">
        <authorList>
            <person name="Alioto T."/>
            <person name="Alioto T."/>
        </authorList>
    </citation>
    <scope>NUCLEOTIDE SEQUENCE</scope>
</reference>
<evidence type="ECO:0000313" key="1">
    <source>
        <dbReference type="EMBL" id="VDI24343.1"/>
    </source>
</evidence>
<dbReference type="AlphaFoldDB" id="A0A8B6DU26"/>